<dbReference type="InterPro" id="IPR000551">
    <property type="entry name" value="MerR-type_HTH_dom"/>
</dbReference>
<dbReference type="InterPro" id="IPR009061">
    <property type="entry name" value="DNA-bd_dom_put_sf"/>
</dbReference>
<dbReference type="Pfam" id="PF13411">
    <property type="entry name" value="MerR_1"/>
    <property type="match status" value="1"/>
</dbReference>
<evidence type="ECO:0000259" key="2">
    <source>
        <dbReference type="PROSITE" id="PS50937"/>
    </source>
</evidence>
<dbReference type="EMBL" id="MDER01000030">
    <property type="protein sequence ID" value="ODP29483.1"/>
    <property type="molecule type" value="Genomic_DNA"/>
</dbReference>
<sequence>MVKEQYYSMKQMVQLTGLSKDTLRYYEQIRVLQPVVRDTNNYRKYAQADLDWLKMVKLLRATGIGVNEFIDGQLASTQKRREYLEQHQLQIEQDIQKLHLIHDFLSEKVSFLKMLEDREKKE</sequence>
<dbReference type="SUPFAM" id="SSF46955">
    <property type="entry name" value="Putative DNA-binding domain"/>
    <property type="match status" value="1"/>
</dbReference>
<dbReference type="AlphaFoldDB" id="A0A1E3L732"/>
<comment type="caution">
    <text evidence="3">The sequence shown here is derived from an EMBL/GenBank/DDBJ whole genome shotgun (WGS) entry which is preliminary data.</text>
</comment>
<evidence type="ECO:0000256" key="1">
    <source>
        <dbReference type="ARBA" id="ARBA00023125"/>
    </source>
</evidence>
<proteinExistence type="predicted"/>
<dbReference type="GO" id="GO:0003700">
    <property type="term" value="F:DNA-binding transcription factor activity"/>
    <property type="evidence" value="ECO:0007669"/>
    <property type="project" value="InterPro"/>
</dbReference>
<dbReference type="STRING" id="1886670.PTI45_00966"/>
<dbReference type="Proteomes" id="UP000094578">
    <property type="component" value="Unassembled WGS sequence"/>
</dbReference>
<dbReference type="PROSITE" id="PS50937">
    <property type="entry name" value="HTH_MERR_2"/>
    <property type="match status" value="1"/>
</dbReference>
<keyword evidence="1" id="KW-0238">DNA-binding</keyword>
<reference evidence="3 4" key="1">
    <citation type="submission" date="2016-08" db="EMBL/GenBank/DDBJ databases">
        <title>Genome sequencing of Paenibacillus sp. TI45-13ar, isolated from Korean traditional nuruk.</title>
        <authorList>
            <person name="Kim S.-J."/>
        </authorList>
    </citation>
    <scope>NUCLEOTIDE SEQUENCE [LARGE SCALE GENOMIC DNA]</scope>
    <source>
        <strain evidence="3 4">TI45-13ar</strain>
    </source>
</reference>
<dbReference type="RefSeq" id="WP_069326419.1">
    <property type="nucleotide sequence ID" value="NZ_MDER01000030.1"/>
</dbReference>
<dbReference type="SMART" id="SM00422">
    <property type="entry name" value="HTH_MERR"/>
    <property type="match status" value="1"/>
</dbReference>
<protein>
    <recommendedName>
        <fullName evidence="2">HTH merR-type domain-containing protein</fullName>
    </recommendedName>
</protein>
<dbReference type="InterPro" id="IPR047057">
    <property type="entry name" value="MerR_fam"/>
</dbReference>
<dbReference type="PATRIC" id="fig|1886670.3.peg.988"/>
<feature type="domain" description="HTH merR-type" evidence="2">
    <location>
        <begin position="6"/>
        <end position="76"/>
    </location>
</feature>
<dbReference type="GO" id="GO:0003677">
    <property type="term" value="F:DNA binding"/>
    <property type="evidence" value="ECO:0007669"/>
    <property type="project" value="UniProtKB-KW"/>
</dbReference>
<evidence type="ECO:0000313" key="3">
    <source>
        <dbReference type="EMBL" id="ODP29483.1"/>
    </source>
</evidence>
<dbReference type="PANTHER" id="PTHR30204">
    <property type="entry name" value="REDOX-CYCLING DRUG-SENSING TRANSCRIPTIONAL ACTIVATOR SOXR"/>
    <property type="match status" value="1"/>
</dbReference>
<dbReference type="PANTHER" id="PTHR30204:SF98">
    <property type="entry name" value="HTH-TYPE TRANSCRIPTIONAL REGULATOR ADHR"/>
    <property type="match status" value="1"/>
</dbReference>
<organism evidence="3 4">
    <name type="scientific">Paenibacillus nuruki</name>
    <dbReference type="NCBI Taxonomy" id="1886670"/>
    <lineage>
        <taxon>Bacteria</taxon>
        <taxon>Bacillati</taxon>
        <taxon>Bacillota</taxon>
        <taxon>Bacilli</taxon>
        <taxon>Bacillales</taxon>
        <taxon>Paenibacillaceae</taxon>
        <taxon>Paenibacillus</taxon>
    </lineage>
</organism>
<dbReference type="Gene3D" id="1.10.1660.10">
    <property type="match status" value="1"/>
</dbReference>
<evidence type="ECO:0000313" key="4">
    <source>
        <dbReference type="Proteomes" id="UP000094578"/>
    </source>
</evidence>
<keyword evidence="4" id="KW-1185">Reference proteome</keyword>
<name>A0A1E3L732_9BACL</name>
<accession>A0A1E3L732</accession>
<gene>
    <name evidence="3" type="ORF">PTI45_00966</name>
</gene>